<accession>A0A0N9HUH2</accession>
<dbReference type="EMBL" id="CP012752">
    <property type="protein sequence ID" value="ALG08858.1"/>
    <property type="molecule type" value="Genomic_DNA"/>
</dbReference>
<dbReference type="STRING" id="860235.AOZ06_19810"/>
<dbReference type="KEGG" id="kphy:AOZ06_19810"/>
<dbReference type="Proteomes" id="UP000063699">
    <property type="component" value="Chromosome"/>
</dbReference>
<sequence length="177" mass="19890">MSREREDELVRQIGALVLADCPEGWLRADLNVQVGYAHRLTILVPNAPGQWLSGRPDPAIDPLLRELLDLMPDRWEAMRLVVDPPDSYVVHFKAAGDASATPWEQAVRDRLVFALPPGWDWAQVRHDSGLLHMITGETVPYTPPEGVVPPGKQVEMRHREGMRIIDVPEGRETPGNR</sequence>
<gene>
    <name evidence="1" type="ORF">AOZ06_19810</name>
</gene>
<evidence type="ECO:0000313" key="1">
    <source>
        <dbReference type="EMBL" id="ALG08858.1"/>
    </source>
</evidence>
<keyword evidence="2" id="KW-1185">Reference proteome</keyword>
<proteinExistence type="predicted"/>
<dbReference type="AlphaFoldDB" id="A0A0N9HUH2"/>
<organism evidence="1 2">
    <name type="scientific">Kibdelosporangium phytohabitans</name>
    <dbReference type="NCBI Taxonomy" id="860235"/>
    <lineage>
        <taxon>Bacteria</taxon>
        <taxon>Bacillati</taxon>
        <taxon>Actinomycetota</taxon>
        <taxon>Actinomycetes</taxon>
        <taxon>Pseudonocardiales</taxon>
        <taxon>Pseudonocardiaceae</taxon>
        <taxon>Kibdelosporangium</taxon>
    </lineage>
</organism>
<reference evidence="1 2" key="1">
    <citation type="submission" date="2015-07" db="EMBL/GenBank/DDBJ databases">
        <title>Genome sequencing of Kibdelosporangium phytohabitans.</title>
        <authorList>
            <person name="Qin S."/>
            <person name="Xing K."/>
        </authorList>
    </citation>
    <scope>NUCLEOTIDE SEQUENCE [LARGE SCALE GENOMIC DNA]</scope>
    <source>
        <strain evidence="1 2">KLBMP1111</strain>
    </source>
</reference>
<evidence type="ECO:0000313" key="2">
    <source>
        <dbReference type="Proteomes" id="UP000063699"/>
    </source>
</evidence>
<protein>
    <submittedName>
        <fullName evidence="1">Uncharacterized protein</fullName>
    </submittedName>
</protein>
<name>A0A0N9HUH2_9PSEU</name>